<organism evidence="2 3">
    <name type="scientific">Deinococcus lacus</name>
    <dbReference type="NCBI Taxonomy" id="392561"/>
    <lineage>
        <taxon>Bacteria</taxon>
        <taxon>Thermotogati</taxon>
        <taxon>Deinococcota</taxon>
        <taxon>Deinococci</taxon>
        <taxon>Deinococcales</taxon>
        <taxon>Deinococcaceae</taxon>
        <taxon>Deinococcus</taxon>
    </lineage>
</organism>
<dbReference type="EMBL" id="JBHSWD010000001">
    <property type="protein sequence ID" value="MFC6591557.1"/>
    <property type="molecule type" value="Genomic_DNA"/>
</dbReference>
<dbReference type="RefSeq" id="WP_380082559.1">
    <property type="nucleotide sequence ID" value="NZ_JBHSWD010000001.1"/>
</dbReference>
<name>A0ABW1YE90_9DEIO</name>
<accession>A0ABW1YE90</accession>
<feature type="transmembrane region" description="Helical" evidence="1">
    <location>
        <begin position="44"/>
        <end position="64"/>
    </location>
</feature>
<evidence type="ECO:0000256" key="1">
    <source>
        <dbReference type="SAM" id="Phobius"/>
    </source>
</evidence>
<dbReference type="Proteomes" id="UP001596297">
    <property type="component" value="Unassembled WGS sequence"/>
</dbReference>
<gene>
    <name evidence="2" type="ORF">ACFP81_05695</name>
</gene>
<evidence type="ECO:0000313" key="2">
    <source>
        <dbReference type="EMBL" id="MFC6591557.1"/>
    </source>
</evidence>
<reference evidence="3" key="1">
    <citation type="journal article" date="2019" name="Int. J. Syst. Evol. Microbiol.">
        <title>The Global Catalogue of Microorganisms (GCM) 10K type strain sequencing project: providing services to taxonomists for standard genome sequencing and annotation.</title>
        <authorList>
            <consortium name="The Broad Institute Genomics Platform"/>
            <consortium name="The Broad Institute Genome Sequencing Center for Infectious Disease"/>
            <person name="Wu L."/>
            <person name="Ma J."/>
        </authorList>
    </citation>
    <scope>NUCLEOTIDE SEQUENCE [LARGE SCALE GENOMIC DNA]</scope>
    <source>
        <strain evidence="3">CGMCC 1.15772</strain>
    </source>
</reference>
<proteinExistence type="predicted"/>
<keyword evidence="1" id="KW-0472">Membrane</keyword>
<protein>
    <submittedName>
        <fullName evidence="2">Uncharacterized protein</fullName>
    </submittedName>
</protein>
<feature type="transmembrane region" description="Helical" evidence="1">
    <location>
        <begin position="14"/>
        <end position="38"/>
    </location>
</feature>
<evidence type="ECO:0000313" key="3">
    <source>
        <dbReference type="Proteomes" id="UP001596297"/>
    </source>
</evidence>
<keyword evidence="3" id="KW-1185">Reference proteome</keyword>
<keyword evidence="1" id="KW-0812">Transmembrane</keyword>
<sequence>MGDDVQHTERRPRALLAAFHAAFCLLVAPGLPLGLLLLTRQAALPLWAGGAVVGLAAALAWVAWRLSQVAQRTPEPGRSPAARQPGAAIQGAGVPGIPALFALAFCRSRCWPGPLGCWLWLGTCGYGAGCCA</sequence>
<keyword evidence="1" id="KW-1133">Transmembrane helix</keyword>
<comment type="caution">
    <text evidence="2">The sequence shown here is derived from an EMBL/GenBank/DDBJ whole genome shotgun (WGS) entry which is preliminary data.</text>
</comment>